<dbReference type="EMBL" id="FO203522">
    <property type="protein sequence ID" value="CCO23765.1"/>
    <property type="molecule type" value="Genomic_DNA"/>
</dbReference>
<feature type="compositionally biased region" description="Polar residues" evidence="1">
    <location>
        <begin position="1"/>
        <end position="29"/>
    </location>
</feature>
<gene>
    <name evidence="2" type="ORF">DESAM_21488</name>
</gene>
<organism evidence="2 3">
    <name type="scientific">Maridesulfovibrio hydrothermalis AM13 = DSM 14728</name>
    <dbReference type="NCBI Taxonomy" id="1121451"/>
    <lineage>
        <taxon>Bacteria</taxon>
        <taxon>Pseudomonadati</taxon>
        <taxon>Thermodesulfobacteriota</taxon>
        <taxon>Desulfovibrionia</taxon>
        <taxon>Desulfovibrionales</taxon>
        <taxon>Desulfovibrionaceae</taxon>
        <taxon>Maridesulfovibrio</taxon>
    </lineage>
</organism>
<reference evidence="2 3" key="1">
    <citation type="submission" date="2012-10" db="EMBL/GenBank/DDBJ databases">
        <authorList>
            <person name="Genoscope - CEA"/>
        </authorList>
    </citation>
    <scope>NUCLEOTIDE SEQUENCE [LARGE SCALE GENOMIC DNA]</scope>
    <source>
        <strain evidence="3">AM13 / DSM 14728</strain>
    </source>
</reference>
<evidence type="ECO:0000256" key="1">
    <source>
        <dbReference type="SAM" id="MobiDB-lite"/>
    </source>
</evidence>
<dbReference type="HOGENOM" id="CLU_3269043_0_0_7"/>
<proteinExistence type="predicted"/>
<accession>L0RC44</accession>
<dbReference type="STRING" id="1121451.DESAM_21488"/>
<name>L0RC44_9BACT</name>
<protein>
    <submittedName>
        <fullName evidence="2">Uncharacterized protein</fullName>
    </submittedName>
</protein>
<evidence type="ECO:0000313" key="3">
    <source>
        <dbReference type="Proteomes" id="UP000010808"/>
    </source>
</evidence>
<dbReference type="KEGG" id="dhy:DESAM_21488"/>
<dbReference type="Proteomes" id="UP000010808">
    <property type="component" value="Chromosome"/>
</dbReference>
<feature type="region of interest" description="Disordered" evidence="1">
    <location>
        <begin position="1"/>
        <end position="41"/>
    </location>
</feature>
<dbReference type="AlphaFoldDB" id="L0RC44"/>
<keyword evidence="3" id="KW-1185">Reference proteome</keyword>
<sequence>MINCNDSYSQPYASTEGASKVDNNLNDMLSESEPDLSLVKN</sequence>
<evidence type="ECO:0000313" key="2">
    <source>
        <dbReference type="EMBL" id="CCO23765.1"/>
    </source>
</evidence>